<dbReference type="AlphaFoldDB" id="A0A1J5PYK9"/>
<evidence type="ECO:0000313" key="2">
    <source>
        <dbReference type="EMBL" id="OIQ76550.1"/>
    </source>
</evidence>
<dbReference type="Pfam" id="PF07883">
    <property type="entry name" value="Cupin_2"/>
    <property type="match status" value="1"/>
</dbReference>
<dbReference type="Gene3D" id="2.60.120.10">
    <property type="entry name" value="Jelly Rolls"/>
    <property type="match status" value="1"/>
</dbReference>
<name>A0A1J5PYK9_9ZZZZ</name>
<gene>
    <name evidence="2" type="ORF">GALL_417670</name>
</gene>
<dbReference type="EMBL" id="MLJW01001838">
    <property type="protein sequence ID" value="OIQ76550.1"/>
    <property type="molecule type" value="Genomic_DNA"/>
</dbReference>
<feature type="domain" description="Cupin type-2" evidence="1">
    <location>
        <begin position="39"/>
        <end position="95"/>
    </location>
</feature>
<accession>A0A1J5PYK9</accession>
<sequence length="130" mass="13722">MSQKNEFHNLDNPHDGLFRDLAPGLTTRIFAGEHAMLSVVTLAPNSEGKLHHHPEEQWGVLLEGSAVRMQGGEEIPVSKGDFWRTPGNVPHTMRAGPEGACVPGSTATLTVGLPGVGAFIGSSSLMARGS</sequence>
<proteinExistence type="predicted"/>
<organism evidence="2">
    <name type="scientific">mine drainage metagenome</name>
    <dbReference type="NCBI Taxonomy" id="410659"/>
    <lineage>
        <taxon>unclassified sequences</taxon>
        <taxon>metagenomes</taxon>
        <taxon>ecological metagenomes</taxon>
    </lineage>
</organism>
<dbReference type="PANTHER" id="PTHR40112">
    <property type="entry name" value="H2HPP ISOMERASE"/>
    <property type="match status" value="1"/>
</dbReference>
<dbReference type="SUPFAM" id="SSF51182">
    <property type="entry name" value="RmlC-like cupins"/>
    <property type="match status" value="1"/>
</dbReference>
<dbReference type="InterPro" id="IPR014710">
    <property type="entry name" value="RmlC-like_jellyroll"/>
</dbReference>
<dbReference type="InterPro" id="IPR011051">
    <property type="entry name" value="RmlC_Cupin_sf"/>
</dbReference>
<comment type="caution">
    <text evidence="2">The sequence shown here is derived from an EMBL/GenBank/DDBJ whole genome shotgun (WGS) entry which is preliminary data.</text>
</comment>
<protein>
    <submittedName>
        <fullName evidence="2">Cupin domain protein</fullName>
    </submittedName>
</protein>
<reference evidence="2" key="1">
    <citation type="submission" date="2016-10" db="EMBL/GenBank/DDBJ databases">
        <title>Sequence of Gallionella enrichment culture.</title>
        <authorList>
            <person name="Poehlein A."/>
            <person name="Muehling M."/>
            <person name="Daniel R."/>
        </authorList>
    </citation>
    <scope>NUCLEOTIDE SEQUENCE</scope>
</reference>
<dbReference type="InterPro" id="IPR013096">
    <property type="entry name" value="Cupin_2"/>
</dbReference>
<dbReference type="PANTHER" id="PTHR40112:SF1">
    <property type="entry name" value="H2HPP ISOMERASE"/>
    <property type="match status" value="1"/>
</dbReference>
<evidence type="ECO:0000259" key="1">
    <source>
        <dbReference type="Pfam" id="PF07883"/>
    </source>
</evidence>
<dbReference type="InterPro" id="IPR052535">
    <property type="entry name" value="Bacilysin_H2HPP_isomerase"/>
</dbReference>